<accession>A0A397GE42</accession>
<keyword evidence="2" id="KW-1185">Reference proteome</keyword>
<gene>
    <name evidence="1" type="ORF">Glove_564g2</name>
</gene>
<dbReference type="OrthoDB" id="2466523at2759"/>
<name>A0A397GE42_9GLOM</name>
<sequence>MMNHIKLTLEDAKQIATSKTWRSHCAEMSFQVKYFINDAHRITKSRGEQYLSNSFINSIMPLQWRYAKNHKWITRFSHIKDGNGHYTIEDARQMACNKNGECLSSKYINNSTKLQWRCIKGHE</sequence>
<dbReference type="Proteomes" id="UP000266861">
    <property type="component" value="Unassembled WGS sequence"/>
</dbReference>
<proteinExistence type="predicted"/>
<evidence type="ECO:0000313" key="2">
    <source>
        <dbReference type="Proteomes" id="UP000266861"/>
    </source>
</evidence>
<evidence type="ECO:0000313" key="1">
    <source>
        <dbReference type="EMBL" id="RHZ47918.1"/>
    </source>
</evidence>
<comment type="caution">
    <text evidence="1">The sequence shown here is derived from an EMBL/GenBank/DDBJ whole genome shotgun (WGS) entry which is preliminary data.</text>
</comment>
<organism evidence="1 2">
    <name type="scientific">Diversispora epigaea</name>
    <dbReference type="NCBI Taxonomy" id="1348612"/>
    <lineage>
        <taxon>Eukaryota</taxon>
        <taxon>Fungi</taxon>
        <taxon>Fungi incertae sedis</taxon>
        <taxon>Mucoromycota</taxon>
        <taxon>Glomeromycotina</taxon>
        <taxon>Glomeromycetes</taxon>
        <taxon>Diversisporales</taxon>
        <taxon>Diversisporaceae</taxon>
        <taxon>Diversispora</taxon>
    </lineage>
</organism>
<reference evidence="1 2" key="1">
    <citation type="submission" date="2018-08" db="EMBL/GenBank/DDBJ databases">
        <title>Genome and evolution of the arbuscular mycorrhizal fungus Diversispora epigaea (formerly Glomus versiforme) and its bacterial endosymbionts.</title>
        <authorList>
            <person name="Sun X."/>
            <person name="Fei Z."/>
            <person name="Harrison M."/>
        </authorList>
    </citation>
    <scope>NUCLEOTIDE SEQUENCE [LARGE SCALE GENOMIC DNA]</scope>
    <source>
        <strain evidence="1 2">IT104</strain>
    </source>
</reference>
<dbReference type="EMBL" id="PQFF01000479">
    <property type="protein sequence ID" value="RHZ47918.1"/>
    <property type="molecule type" value="Genomic_DNA"/>
</dbReference>
<dbReference type="AlphaFoldDB" id="A0A397GE42"/>
<protein>
    <submittedName>
        <fullName evidence="1">Uncharacterized protein</fullName>
    </submittedName>
</protein>